<reference evidence="1 2" key="1">
    <citation type="submission" date="2015-03" db="EMBL/GenBank/DDBJ databases">
        <authorList>
            <person name="Abdul Halim M."/>
        </authorList>
    </citation>
    <scope>NUCLEOTIDE SEQUENCE [LARGE SCALE GENOMIC DNA]</scope>
    <source>
        <strain evidence="1 2">ATCC 35681</strain>
    </source>
</reference>
<accession>A0A0F7FEC0</accession>
<sequence>MIDPCHQLPLLLAIWTLDLFASKLPACGINIRSLLLTDGAVDAMLLQNIVDLSVRIEMDTNIE</sequence>
<name>A0A0F7FEC0_PAEDU</name>
<evidence type="ECO:0000313" key="1">
    <source>
        <dbReference type="EMBL" id="AKG37324.1"/>
    </source>
</evidence>
<protein>
    <submittedName>
        <fullName evidence="1">Uncharacterized protein</fullName>
    </submittedName>
</protein>
<dbReference type="EMBL" id="CP011114">
    <property type="protein sequence ID" value="AKG37324.1"/>
    <property type="molecule type" value="Genomic_DNA"/>
</dbReference>
<dbReference type="HOGENOM" id="CLU_2881581_0_0_9"/>
<organism evidence="1 2">
    <name type="scientific">Paenibacillus durus ATCC 35681</name>
    <dbReference type="NCBI Taxonomy" id="1333534"/>
    <lineage>
        <taxon>Bacteria</taxon>
        <taxon>Bacillati</taxon>
        <taxon>Bacillota</taxon>
        <taxon>Bacilli</taxon>
        <taxon>Bacillales</taxon>
        <taxon>Paenibacillaceae</taxon>
        <taxon>Paenibacillus</taxon>
    </lineage>
</organism>
<proteinExistence type="predicted"/>
<reference evidence="1 2" key="2">
    <citation type="journal article" date="2016" name="Genome Announc.">
        <title>Genome Sequence of a Gram-Positive Diazotroph, Paenibacillus durus Type Strain ATCC 35681.</title>
        <authorList>
            <person name="Halim M.A."/>
            <person name="Rahman A.Y."/>
            <person name="Sim K.S."/>
            <person name="Yam H.C."/>
            <person name="Rahim A.A."/>
            <person name="Ghazali A.H."/>
            <person name="Najimudin N."/>
        </authorList>
    </citation>
    <scope>NUCLEOTIDE SEQUENCE [LARGE SCALE GENOMIC DNA]</scope>
    <source>
        <strain evidence="1 2">ATCC 35681</strain>
    </source>
</reference>
<gene>
    <name evidence="1" type="ORF">VK70_24895</name>
</gene>
<evidence type="ECO:0000313" key="2">
    <source>
        <dbReference type="Proteomes" id="UP000034189"/>
    </source>
</evidence>
<dbReference type="AlphaFoldDB" id="A0A0F7FEC0"/>
<dbReference type="Proteomes" id="UP000034189">
    <property type="component" value="Chromosome"/>
</dbReference>